<evidence type="ECO:0000256" key="2">
    <source>
        <dbReference type="ARBA" id="ARBA00007400"/>
    </source>
</evidence>
<keyword evidence="5 8" id="KW-1133">Transmembrane helix</keyword>
<reference evidence="10 11" key="1">
    <citation type="submission" date="2017-09" db="EMBL/GenBank/DDBJ databases">
        <authorList>
            <person name="Ehlers B."/>
            <person name="Leendertz F.H."/>
        </authorList>
    </citation>
    <scope>NUCLEOTIDE SEQUENCE [LARGE SCALE GENOMIC DNA]</scope>
    <source>
        <strain evidence="10 11">CGMCC 4.7095</strain>
    </source>
</reference>
<sequence length="397" mass="43067">MPTNTSTETASTTARDDGRGGPPAPEAAPGATPEPASERGQEPPAGAATSGDAAPRPKEREHRFDVDLLRLVASCAVIITHVSAALIHAVDQQRANGEAVYWAGFVGDSSTSFAVPVFFAIAGWAVVVGAPPKDSGRLWQRLARNTLPMFVWTAIYLVWAFTRDRNEDPIADLAVDSLFDSVQPAYHLWFMYAYLPIIVMLGFVVLLRAGQRPWGLGLLLLGLAGLAPALSTLHEVTGWETPRVGWGFGTYSVIYAIGGAFLLAAARPVPARWRWPLVGLALVSVLGIVWYNTDIHYVIPNAHPFVGVLSVCVILLLVRVRVPERRRALIGRLANAALGAYLIHVIFVEELVDRFVEPDFSAVQVAFFLPGVLLMTLALSYAASLLWGRLGLRRYLG</sequence>
<dbReference type="PANTHER" id="PTHR40074:SF2">
    <property type="entry name" value="O-ACETYLTRANSFERASE WECH"/>
    <property type="match status" value="1"/>
</dbReference>
<dbReference type="EMBL" id="OCNE01000012">
    <property type="protein sequence ID" value="SOD63818.1"/>
    <property type="molecule type" value="Genomic_DNA"/>
</dbReference>
<feature type="region of interest" description="Disordered" evidence="7">
    <location>
        <begin position="1"/>
        <end position="59"/>
    </location>
</feature>
<dbReference type="RefSeq" id="WP_097232273.1">
    <property type="nucleotide sequence ID" value="NZ_OCNE01000012.1"/>
</dbReference>
<name>A0A286DYS5_9ACTN</name>
<dbReference type="GO" id="GO:0016413">
    <property type="term" value="F:O-acetyltransferase activity"/>
    <property type="evidence" value="ECO:0007669"/>
    <property type="project" value="TreeGrafter"/>
</dbReference>
<dbReference type="InterPro" id="IPR002656">
    <property type="entry name" value="Acyl_transf_3_dom"/>
</dbReference>
<keyword evidence="4 8" id="KW-0812">Transmembrane</keyword>
<evidence type="ECO:0000256" key="3">
    <source>
        <dbReference type="ARBA" id="ARBA00022475"/>
    </source>
</evidence>
<organism evidence="10 11">
    <name type="scientific">Streptomyces zhaozhouensis</name>
    <dbReference type="NCBI Taxonomy" id="1300267"/>
    <lineage>
        <taxon>Bacteria</taxon>
        <taxon>Bacillati</taxon>
        <taxon>Actinomycetota</taxon>
        <taxon>Actinomycetes</taxon>
        <taxon>Kitasatosporales</taxon>
        <taxon>Streptomycetaceae</taxon>
        <taxon>Streptomyces</taxon>
    </lineage>
</organism>
<feature type="transmembrane region" description="Helical" evidence="8">
    <location>
        <begin position="68"/>
        <end position="90"/>
    </location>
</feature>
<accession>A0A286DYS5</accession>
<keyword evidence="10" id="KW-0012">Acyltransferase</keyword>
<gene>
    <name evidence="10" type="ORF">SAMN06297387_112178</name>
</gene>
<feature type="transmembrane region" description="Helical" evidence="8">
    <location>
        <begin position="110"/>
        <end position="130"/>
    </location>
</feature>
<evidence type="ECO:0000256" key="7">
    <source>
        <dbReference type="SAM" id="MobiDB-lite"/>
    </source>
</evidence>
<evidence type="ECO:0000256" key="8">
    <source>
        <dbReference type="SAM" id="Phobius"/>
    </source>
</evidence>
<dbReference type="OrthoDB" id="9810469at2"/>
<dbReference type="Pfam" id="PF01757">
    <property type="entry name" value="Acyl_transf_3"/>
    <property type="match status" value="1"/>
</dbReference>
<evidence type="ECO:0000256" key="1">
    <source>
        <dbReference type="ARBA" id="ARBA00004651"/>
    </source>
</evidence>
<evidence type="ECO:0000313" key="10">
    <source>
        <dbReference type="EMBL" id="SOD63818.1"/>
    </source>
</evidence>
<feature type="domain" description="Acyltransferase 3" evidence="9">
    <location>
        <begin position="65"/>
        <end position="383"/>
    </location>
</feature>
<protein>
    <submittedName>
        <fullName evidence="10">Surface polysaccharide O-acyltransferase, integral membrane enzyme</fullName>
    </submittedName>
</protein>
<evidence type="ECO:0000313" key="11">
    <source>
        <dbReference type="Proteomes" id="UP000219072"/>
    </source>
</evidence>
<feature type="transmembrane region" description="Helical" evidence="8">
    <location>
        <begin position="297"/>
        <end position="317"/>
    </location>
</feature>
<comment type="similarity">
    <text evidence="2">Belongs to the acyltransferase 3 family.</text>
</comment>
<feature type="transmembrane region" description="Helical" evidence="8">
    <location>
        <begin position="186"/>
        <end position="207"/>
    </location>
</feature>
<feature type="transmembrane region" description="Helical" evidence="8">
    <location>
        <begin position="367"/>
        <end position="387"/>
    </location>
</feature>
<dbReference type="PANTHER" id="PTHR40074">
    <property type="entry name" value="O-ACETYLTRANSFERASE WECH"/>
    <property type="match status" value="1"/>
</dbReference>
<evidence type="ECO:0000259" key="9">
    <source>
        <dbReference type="Pfam" id="PF01757"/>
    </source>
</evidence>
<dbReference type="Proteomes" id="UP000219072">
    <property type="component" value="Unassembled WGS sequence"/>
</dbReference>
<proteinExistence type="inferred from homology"/>
<comment type="subcellular location">
    <subcellularLocation>
        <location evidence="1">Cell membrane</location>
        <topology evidence="1">Multi-pass membrane protein</topology>
    </subcellularLocation>
</comment>
<feature type="transmembrane region" description="Helical" evidence="8">
    <location>
        <begin position="329"/>
        <end position="347"/>
    </location>
</feature>
<dbReference type="GO" id="GO:0005886">
    <property type="term" value="C:plasma membrane"/>
    <property type="evidence" value="ECO:0007669"/>
    <property type="project" value="UniProtKB-SubCell"/>
</dbReference>
<keyword evidence="10" id="KW-0808">Transferase</keyword>
<evidence type="ECO:0000256" key="6">
    <source>
        <dbReference type="ARBA" id="ARBA00023136"/>
    </source>
</evidence>
<keyword evidence="11" id="KW-1185">Reference proteome</keyword>
<feature type="compositionally biased region" description="Low complexity" evidence="7">
    <location>
        <begin position="1"/>
        <end position="13"/>
    </location>
</feature>
<feature type="transmembrane region" description="Helical" evidence="8">
    <location>
        <begin position="245"/>
        <end position="266"/>
    </location>
</feature>
<dbReference type="AlphaFoldDB" id="A0A286DYS5"/>
<feature type="transmembrane region" description="Helical" evidence="8">
    <location>
        <begin position="142"/>
        <end position="161"/>
    </location>
</feature>
<feature type="transmembrane region" description="Helical" evidence="8">
    <location>
        <begin position="214"/>
        <end position="233"/>
    </location>
</feature>
<keyword evidence="6 8" id="KW-0472">Membrane</keyword>
<keyword evidence="3" id="KW-1003">Cell membrane</keyword>
<feature type="transmembrane region" description="Helical" evidence="8">
    <location>
        <begin position="273"/>
        <end position="291"/>
    </location>
</feature>
<evidence type="ECO:0000256" key="4">
    <source>
        <dbReference type="ARBA" id="ARBA00022692"/>
    </source>
</evidence>
<evidence type="ECO:0000256" key="5">
    <source>
        <dbReference type="ARBA" id="ARBA00022989"/>
    </source>
</evidence>
<dbReference type="GO" id="GO:0009246">
    <property type="term" value="P:enterobacterial common antigen biosynthetic process"/>
    <property type="evidence" value="ECO:0007669"/>
    <property type="project" value="TreeGrafter"/>
</dbReference>